<evidence type="ECO:0000256" key="1">
    <source>
        <dbReference type="ARBA" id="ARBA00011043"/>
    </source>
</evidence>
<feature type="binding site" evidence="6">
    <location>
        <position position="77"/>
    </location>
    <ligand>
        <name>(6S)-5-formyl-5,6,7,8-tetrahydrofolate</name>
        <dbReference type="ChEBI" id="CHEBI:57457"/>
    </ligand>
</feature>
<organism evidence="8 9">
    <name type="scientific">Albidovulum denitrificans</name>
    <dbReference type="NCBI Taxonomy" id="404881"/>
    <lineage>
        <taxon>Bacteria</taxon>
        <taxon>Pseudomonadati</taxon>
        <taxon>Pseudomonadota</taxon>
        <taxon>Alphaproteobacteria</taxon>
        <taxon>Rhodobacterales</taxon>
        <taxon>Paracoccaceae</taxon>
        <taxon>Albidovulum</taxon>
    </lineage>
</organism>
<dbReference type="InterPro" id="IPR006073">
    <property type="entry name" value="GTP-bd"/>
</dbReference>
<dbReference type="GO" id="GO:0030488">
    <property type="term" value="P:tRNA methylation"/>
    <property type="evidence" value="ECO:0007669"/>
    <property type="project" value="TreeGrafter"/>
</dbReference>
<keyword evidence="5 6" id="KW-0342">GTP-binding</keyword>
<feature type="domain" description="TrmE-type G" evidence="7">
    <location>
        <begin position="213"/>
        <end position="354"/>
    </location>
</feature>
<keyword evidence="4 6" id="KW-0630">Potassium</keyword>
<comment type="function">
    <text evidence="6">Exhibits a very high intrinsic GTPase hydrolysis rate. Involved in the addition of a carboxymethylaminomethyl (cmnm) group at the wobble position (U34) of certain tRNAs, forming tRNA-cmnm(5)s(2)U34.</text>
</comment>
<dbReference type="CDD" id="cd04164">
    <property type="entry name" value="trmE"/>
    <property type="match status" value="1"/>
</dbReference>
<feature type="binding site" evidence="6">
    <location>
        <position position="431"/>
    </location>
    <ligand>
        <name>(6S)-5-formyl-5,6,7,8-tetrahydrofolate</name>
        <dbReference type="ChEBI" id="CHEBI:57457"/>
    </ligand>
</feature>
<dbReference type="EMBL" id="PVEP01000004">
    <property type="protein sequence ID" value="PQV56643.1"/>
    <property type="molecule type" value="Genomic_DNA"/>
</dbReference>
<evidence type="ECO:0000259" key="7">
    <source>
        <dbReference type="PROSITE" id="PS51709"/>
    </source>
</evidence>
<comment type="similarity">
    <text evidence="1 6">Belongs to the TRAFAC class TrmE-Era-EngA-EngB-Septin-like GTPase superfamily. TrmE GTPase family.</text>
</comment>
<evidence type="ECO:0000256" key="6">
    <source>
        <dbReference type="HAMAP-Rule" id="MF_00379"/>
    </source>
</evidence>
<name>A0A2S8S791_9RHOB</name>
<keyword evidence="3 6" id="KW-0547">Nucleotide-binding</keyword>
<dbReference type="InterPro" id="IPR025867">
    <property type="entry name" value="MnmE_helical"/>
</dbReference>
<comment type="subunit">
    <text evidence="6">Homodimer. Heterotetramer of two MnmE and two MnmG subunits.</text>
</comment>
<dbReference type="PROSITE" id="PS51709">
    <property type="entry name" value="G_TRME"/>
    <property type="match status" value="1"/>
</dbReference>
<dbReference type="InterPro" id="IPR031168">
    <property type="entry name" value="G_TrmE"/>
</dbReference>
<keyword evidence="6" id="KW-0963">Cytoplasm</keyword>
<dbReference type="InterPro" id="IPR027368">
    <property type="entry name" value="MnmE_dom2"/>
</dbReference>
<dbReference type="CDD" id="cd14858">
    <property type="entry name" value="TrmE_N"/>
    <property type="match status" value="1"/>
</dbReference>
<evidence type="ECO:0000256" key="3">
    <source>
        <dbReference type="ARBA" id="ARBA00022741"/>
    </source>
</evidence>
<dbReference type="NCBIfam" id="NF003661">
    <property type="entry name" value="PRK05291.1-3"/>
    <property type="match status" value="1"/>
</dbReference>
<accession>A0A2S8S791</accession>
<dbReference type="GO" id="GO:0005525">
    <property type="term" value="F:GTP binding"/>
    <property type="evidence" value="ECO:0007669"/>
    <property type="project" value="UniProtKB-UniRule"/>
</dbReference>
<comment type="caution">
    <text evidence="8">The sequence shown here is derived from an EMBL/GenBank/DDBJ whole genome shotgun (WGS) entry which is preliminary data.</text>
</comment>
<evidence type="ECO:0000256" key="4">
    <source>
        <dbReference type="ARBA" id="ARBA00022958"/>
    </source>
</evidence>
<sequence>MDTVYALASARGRAGVAVIRVSGPMAFDAVRKLAGRVPPLRQAVVMALHDGDGGLLDSALVLAFGAGASFTGEPTVEFQLHGAVTTVDAVLRELSGFDGFRAAEPGEFTRRALANGRMDLAQVEGLADLLESETEAQRKQALRVLSGAIGARSAGWRRDLIRAAALLSATIDFADEDVPVDVTPEVIALVSGVLAELEREIAGFGAAERIREGFEVAIIGAPNAGKSTLLNALAGREAAITSDHAGTTRDVIEVRMDIGGLAVTLLDTAGLRETVEPVERIGIDRAVARAEAADLRLFLRSGAEALPVAARAGDIEAIGKADLVDARDCGALYISGVTGEGLGELVSRIGQALGGRVAGAGIMVRERHRVAILRAAEALRRALEDVARGADRVEIAADELRSAVQALDSLIGRVDVEDLLDEIFASFCIGK</sequence>
<feature type="binding site" evidence="6">
    <location>
        <position position="20"/>
    </location>
    <ligand>
        <name>(6S)-5-formyl-5,6,7,8-tetrahydrofolate</name>
        <dbReference type="ChEBI" id="CHEBI:57457"/>
    </ligand>
</feature>
<dbReference type="InterPro" id="IPR027417">
    <property type="entry name" value="P-loop_NTPase"/>
</dbReference>
<evidence type="ECO:0000313" key="9">
    <source>
        <dbReference type="Proteomes" id="UP000238338"/>
    </source>
</evidence>
<dbReference type="EC" id="3.6.-.-" evidence="6"/>
<dbReference type="NCBIfam" id="TIGR00231">
    <property type="entry name" value="small_GTP"/>
    <property type="match status" value="1"/>
</dbReference>
<dbReference type="InterPro" id="IPR018948">
    <property type="entry name" value="GTP-bd_TrmE_N"/>
</dbReference>
<dbReference type="Gene3D" id="3.40.50.300">
    <property type="entry name" value="P-loop containing nucleotide triphosphate hydrolases"/>
    <property type="match status" value="1"/>
</dbReference>
<evidence type="ECO:0000313" key="8">
    <source>
        <dbReference type="EMBL" id="PQV56643.1"/>
    </source>
</evidence>
<dbReference type="GO" id="GO:0002098">
    <property type="term" value="P:tRNA wobble uridine modification"/>
    <property type="evidence" value="ECO:0007669"/>
    <property type="project" value="TreeGrafter"/>
</dbReference>
<dbReference type="InterPro" id="IPR005225">
    <property type="entry name" value="Small_GTP-bd"/>
</dbReference>
<keyword evidence="6" id="KW-0378">Hydrolase</keyword>
<dbReference type="SUPFAM" id="SSF116878">
    <property type="entry name" value="TrmE connector domain"/>
    <property type="match status" value="1"/>
</dbReference>
<comment type="cofactor">
    <cofactor evidence="6">
        <name>K(+)</name>
        <dbReference type="ChEBI" id="CHEBI:29103"/>
    </cofactor>
    <text evidence="6">Binds 1 potassium ion per subunit.</text>
</comment>
<keyword evidence="9" id="KW-1185">Reference proteome</keyword>
<comment type="subcellular location">
    <subcellularLocation>
        <location evidence="6">Cytoplasm</location>
    </subcellularLocation>
</comment>
<dbReference type="Pfam" id="PF10396">
    <property type="entry name" value="TrmE_N"/>
    <property type="match status" value="1"/>
</dbReference>
<dbReference type="RefSeq" id="WP_105514818.1">
    <property type="nucleotide sequence ID" value="NZ_PVEP01000004.1"/>
</dbReference>
<dbReference type="Gene3D" id="1.20.120.430">
    <property type="entry name" value="tRNA modification GTPase MnmE domain 2"/>
    <property type="match status" value="1"/>
</dbReference>
<dbReference type="Pfam" id="PF01926">
    <property type="entry name" value="MMR_HSR1"/>
    <property type="match status" value="1"/>
</dbReference>
<feature type="binding site" evidence="6">
    <location>
        <begin position="267"/>
        <end position="270"/>
    </location>
    <ligand>
        <name>GTP</name>
        <dbReference type="ChEBI" id="CHEBI:37565"/>
    </ligand>
</feature>
<feature type="binding site" evidence="6">
    <location>
        <position position="227"/>
    </location>
    <ligand>
        <name>Mg(2+)</name>
        <dbReference type="ChEBI" id="CHEBI:18420"/>
    </ligand>
</feature>
<comment type="caution">
    <text evidence="6">Lacks conserved residue(s) required for the propagation of feature annotation.</text>
</comment>
<proteinExistence type="inferred from homology"/>
<reference evidence="8 9" key="1">
    <citation type="submission" date="2018-02" db="EMBL/GenBank/DDBJ databases">
        <title>Genomic Encyclopedia of Archaeal and Bacterial Type Strains, Phase II (KMG-II): from individual species to whole genera.</title>
        <authorList>
            <person name="Goeker M."/>
        </authorList>
    </citation>
    <scope>NUCLEOTIDE SEQUENCE [LARGE SCALE GENOMIC DNA]</scope>
    <source>
        <strain evidence="8 9">DSM 18921</strain>
    </source>
</reference>
<dbReference type="GO" id="GO:0046872">
    <property type="term" value="F:metal ion binding"/>
    <property type="evidence" value="ECO:0007669"/>
    <property type="project" value="UniProtKB-KW"/>
</dbReference>
<dbReference type="Proteomes" id="UP000238338">
    <property type="component" value="Unassembled WGS sequence"/>
</dbReference>
<gene>
    <name evidence="6" type="primary">mnmE</name>
    <name evidence="6" type="synonym">trmE</name>
    <name evidence="8" type="ORF">LX70_02216</name>
</gene>
<evidence type="ECO:0000256" key="2">
    <source>
        <dbReference type="ARBA" id="ARBA00022694"/>
    </source>
</evidence>
<feature type="binding site" evidence="6">
    <location>
        <position position="248"/>
    </location>
    <ligand>
        <name>Mg(2+)</name>
        <dbReference type="ChEBI" id="CHEBI:18420"/>
    </ligand>
</feature>
<dbReference type="OrthoDB" id="9805918at2"/>
<dbReference type="AlphaFoldDB" id="A0A2S8S791"/>
<feature type="binding site" evidence="6">
    <location>
        <begin position="223"/>
        <end position="228"/>
    </location>
    <ligand>
        <name>GTP</name>
        <dbReference type="ChEBI" id="CHEBI:37565"/>
    </ligand>
</feature>
<dbReference type="GO" id="GO:0003924">
    <property type="term" value="F:GTPase activity"/>
    <property type="evidence" value="ECO:0007669"/>
    <property type="project" value="UniProtKB-UniRule"/>
</dbReference>
<dbReference type="InterPro" id="IPR004520">
    <property type="entry name" value="GTPase_MnmE"/>
</dbReference>
<dbReference type="GO" id="GO:0005737">
    <property type="term" value="C:cytoplasm"/>
    <property type="evidence" value="ECO:0007669"/>
    <property type="project" value="UniProtKB-SubCell"/>
</dbReference>
<feature type="binding site" evidence="6">
    <location>
        <position position="117"/>
    </location>
    <ligand>
        <name>(6S)-5-formyl-5,6,7,8-tetrahydrofolate</name>
        <dbReference type="ChEBI" id="CHEBI:57457"/>
    </ligand>
</feature>
<dbReference type="PANTHER" id="PTHR42714:SF2">
    <property type="entry name" value="TRNA MODIFICATION GTPASE GTPBP3, MITOCHONDRIAL"/>
    <property type="match status" value="1"/>
</dbReference>
<keyword evidence="2 6" id="KW-0819">tRNA processing</keyword>
<keyword evidence="6" id="KW-0479">Metal-binding</keyword>
<evidence type="ECO:0000256" key="5">
    <source>
        <dbReference type="ARBA" id="ARBA00023134"/>
    </source>
</evidence>
<dbReference type="Gene3D" id="3.30.1360.120">
    <property type="entry name" value="Probable tRNA modification gtpase trme, domain 1"/>
    <property type="match status" value="1"/>
</dbReference>
<dbReference type="HAMAP" id="MF_00379">
    <property type="entry name" value="GTPase_MnmE"/>
    <property type="match status" value="1"/>
</dbReference>
<dbReference type="InterPro" id="IPR027266">
    <property type="entry name" value="TrmE/GcvT-like"/>
</dbReference>
<dbReference type="Pfam" id="PF12631">
    <property type="entry name" value="MnmE_helical"/>
    <property type="match status" value="1"/>
</dbReference>
<feature type="binding site" evidence="6">
    <location>
        <begin position="242"/>
        <end position="248"/>
    </location>
    <ligand>
        <name>GTP</name>
        <dbReference type="ChEBI" id="CHEBI:37565"/>
    </ligand>
</feature>
<protein>
    <recommendedName>
        <fullName evidence="6">tRNA modification GTPase MnmE</fullName>
        <ecNumber evidence="6">3.6.-.-</ecNumber>
    </recommendedName>
</protein>
<keyword evidence="6" id="KW-0460">Magnesium</keyword>
<dbReference type="PANTHER" id="PTHR42714">
    <property type="entry name" value="TRNA MODIFICATION GTPASE GTPBP3"/>
    <property type="match status" value="1"/>
</dbReference>
<dbReference type="SUPFAM" id="SSF52540">
    <property type="entry name" value="P-loop containing nucleoside triphosphate hydrolases"/>
    <property type="match status" value="1"/>
</dbReference>